<sequence length="287" mass="33038">MEERNERGETLKEFLARYDETQYRRPSNTVDMILLTVLKGKLKVLLVKRKDHPFIHDWAMPGGFVNFDEDLDAAMKRELEEETNLFDSTYFRQLYTFGNADRDPRTRVITTVYLSMTPAENIRMTSAGDDAMDTGWFTLQKITTTTDGYERKSVLILDEEEKDIHLRYEIYDTAHDNYVQTKSKLLLESSNAKLAADHIKAINMAIDVVCNRAASTGIMFNLLPKECTLREIQEVYEAIVNHPVDTGNFRRDIKKMLVATGNTTIVNGRKVATYSFNPLLPFVKETL</sequence>
<protein>
    <submittedName>
        <fullName evidence="3">NUDIX hydrolase</fullName>
    </submittedName>
</protein>
<dbReference type="InterPro" id="IPR015797">
    <property type="entry name" value="NUDIX_hydrolase-like_dom_sf"/>
</dbReference>
<dbReference type="InterPro" id="IPR054105">
    <property type="entry name" value="WHD_NrtR"/>
</dbReference>
<dbReference type="PANTHER" id="PTHR43736">
    <property type="entry name" value="ADP-RIBOSE PYROPHOSPHATASE"/>
    <property type="match status" value="1"/>
</dbReference>
<dbReference type="AlphaFoldDB" id="A0A412PBD9"/>
<dbReference type="SUPFAM" id="SSF55811">
    <property type="entry name" value="Nudix"/>
    <property type="match status" value="1"/>
</dbReference>
<dbReference type="Pfam" id="PF00293">
    <property type="entry name" value="NUDIX"/>
    <property type="match status" value="1"/>
</dbReference>
<feature type="domain" description="Nudix hydrolase" evidence="2">
    <location>
        <begin position="24"/>
        <end position="159"/>
    </location>
</feature>
<dbReference type="InterPro" id="IPR036388">
    <property type="entry name" value="WH-like_DNA-bd_sf"/>
</dbReference>
<dbReference type="GO" id="GO:0016787">
    <property type="term" value="F:hydrolase activity"/>
    <property type="evidence" value="ECO:0007669"/>
    <property type="project" value="UniProtKB-KW"/>
</dbReference>
<dbReference type="SUPFAM" id="SSF46785">
    <property type="entry name" value="Winged helix' DNA-binding domain"/>
    <property type="match status" value="1"/>
</dbReference>
<name>A0A412PBD9_9FIRM</name>
<evidence type="ECO:0000313" key="3">
    <source>
        <dbReference type="EMBL" id="RGT54225.1"/>
    </source>
</evidence>
<dbReference type="Pfam" id="PF21906">
    <property type="entry name" value="WHD_NrtR"/>
    <property type="match status" value="1"/>
</dbReference>
<dbReference type="PROSITE" id="PS51462">
    <property type="entry name" value="NUDIX"/>
    <property type="match status" value="1"/>
</dbReference>
<dbReference type="InterPro" id="IPR036390">
    <property type="entry name" value="WH_DNA-bd_sf"/>
</dbReference>
<dbReference type="Proteomes" id="UP000284731">
    <property type="component" value="Unassembled WGS sequence"/>
</dbReference>
<dbReference type="PROSITE" id="PS00893">
    <property type="entry name" value="NUDIX_BOX"/>
    <property type="match status" value="1"/>
</dbReference>
<comment type="caution">
    <text evidence="3">The sequence shown here is derived from an EMBL/GenBank/DDBJ whole genome shotgun (WGS) entry which is preliminary data.</text>
</comment>
<evidence type="ECO:0000259" key="2">
    <source>
        <dbReference type="PROSITE" id="PS51462"/>
    </source>
</evidence>
<dbReference type="InterPro" id="IPR020084">
    <property type="entry name" value="NUDIX_hydrolase_CS"/>
</dbReference>
<dbReference type="Gene3D" id="1.10.10.10">
    <property type="entry name" value="Winged helix-like DNA-binding domain superfamily/Winged helix DNA-binding domain"/>
    <property type="match status" value="1"/>
</dbReference>
<dbReference type="Gene3D" id="3.90.79.10">
    <property type="entry name" value="Nucleoside Triphosphate Pyrophosphohydrolase"/>
    <property type="match status" value="1"/>
</dbReference>
<dbReference type="EMBL" id="QRWX01000004">
    <property type="protein sequence ID" value="RGT54225.1"/>
    <property type="molecule type" value="Genomic_DNA"/>
</dbReference>
<dbReference type="CDD" id="cd18873">
    <property type="entry name" value="NUDIX_NadM_like"/>
    <property type="match status" value="1"/>
</dbReference>
<proteinExistence type="predicted"/>
<keyword evidence="1 3" id="KW-0378">Hydrolase</keyword>
<accession>A0A412PBD9</accession>
<dbReference type="PANTHER" id="PTHR43736:SF4">
    <property type="entry name" value="SLR1690 PROTEIN"/>
    <property type="match status" value="1"/>
</dbReference>
<gene>
    <name evidence="3" type="ORF">DWX20_08640</name>
</gene>
<evidence type="ECO:0000256" key="1">
    <source>
        <dbReference type="ARBA" id="ARBA00022801"/>
    </source>
</evidence>
<reference evidence="3 4" key="1">
    <citation type="submission" date="2018-08" db="EMBL/GenBank/DDBJ databases">
        <title>A genome reference for cultivated species of the human gut microbiota.</title>
        <authorList>
            <person name="Zou Y."/>
            <person name="Xue W."/>
            <person name="Luo G."/>
        </authorList>
    </citation>
    <scope>NUCLEOTIDE SEQUENCE [LARGE SCALE GENOMIC DNA]</scope>
    <source>
        <strain evidence="3 4">AF18-46</strain>
    </source>
</reference>
<organism evidence="3 4">
    <name type="scientific">Solobacterium moorei</name>
    <dbReference type="NCBI Taxonomy" id="102148"/>
    <lineage>
        <taxon>Bacteria</taxon>
        <taxon>Bacillati</taxon>
        <taxon>Bacillota</taxon>
        <taxon>Erysipelotrichia</taxon>
        <taxon>Erysipelotrichales</taxon>
        <taxon>Erysipelotrichaceae</taxon>
        <taxon>Solobacterium</taxon>
    </lineage>
</organism>
<dbReference type="InterPro" id="IPR000086">
    <property type="entry name" value="NUDIX_hydrolase_dom"/>
</dbReference>
<dbReference type="RefSeq" id="WP_006525564.1">
    <property type="nucleotide sequence ID" value="NZ_CABJCF010000004.1"/>
</dbReference>
<evidence type="ECO:0000313" key="4">
    <source>
        <dbReference type="Proteomes" id="UP000284731"/>
    </source>
</evidence>